<keyword evidence="3" id="KW-1185">Reference proteome</keyword>
<feature type="compositionally biased region" description="Polar residues" evidence="1">
    <location>
        <begin position="1"/>
        <end position="15"/>
    </location>
</feature>
<gene>
    <name evidence="2" type="ORF">AAFF_G00176540</name>
</gene>
<evidence type="ECO:0000256" key="1">
    <source>
        <dbReference type="SAM" id="MobiDB-lite"/>
    </source>
</evidence>
<reference evidence="2" key="1">
    <citation type="journal article" date="2023" name="Science">
        <title>Genome structures resolve the early diversification of teleost fishes.</title>
        <authorList>
            <person name="Parey E."/>
            <person name="Louis A."/>
            <person name="Montfort J."/>
            <person name="Bouchez O."/>
            <person name="Roques C."/>
            <person name="Iampietro C."/>
            <person name="Lluch J."/>
            <person name="Castinel A."/>
            <person name="Donnadieu C."/>
            <person name="Desvignes T."/>
            <person name="Floi Bucao C."/>
            <person name="Jouanno E."/>
            <person name="Wen M."/>
            <person name="Mejri S."/>
            <person name="Dirks R."/>
            <person name="Jansen H."/>
            <person name="Henkel C."/>
            <person name="Chen W.J."/>
            <person name="Zahm M."/>
            <person name="Cabau C."/>
            <person name="Klopp C."/>
            <person name="Thompson A.W."/>
            <person name="Robinson-Rechavi M."/>
            <person name="Braasch I."/>
            <person name="Lecointre G."/>
            <person name="Bobe J."/>
            <person name="Postlethwait J.H."/>
            <person name="Berthelot C."/>
            <person name="Roest Crollius H."/>
            <person name="Guiguen Y."/>
        </authorList>
    </citation>
    <scope>NUCLEOTIDE SEQUENCE</scope>
    <source>
        <strain evidence="2">NC1722</strain>
    </source>
</reference>
<dbReference type="EMBL" id="JAINUG010000234">
    <property type="protein sequence ID" value="KAJ8386146.1"/>
    <property type="molecule type" value="Genomic_DNA"/>
</dbReference>
<proteinExistence type="predicted"/>
<comment type="caution">
    <text evidence="2">The sequence shown here is derived from an EMBL/GenBank/DDBJ whole genome shotgun (WGS) entry which is preliminary data.</text>
</comment>
<feature type="region of interest" description="Disordered" evidence="1">
    <location>
        <begin position="1"/>
        <end position="40"/>
    </location>
</feature>
<evidence type="ECO:0000313" key="2">
    <source>
        <dbReference type="EMBL" id="KAJ8386146.1"/>
    </source>
</evidence>
<dbReference type="AlphaFoldDB" id="A0AAD7RKV1"/>
<dbReference type="SUPFAM" id="SSF54277">
    <property type="entry name" value="CAD &amp; PB1 domains"/>
    <property type="match status" value="1"/>
</dbReference>
<name>A0AAD7RKV1_9TELE</name>
<accession>A0AAD7RKV1</accession>
<organism evidence="2 3">
    <name type="scientific">Aldrovandia affinis</name>
    <dbReference type="NCBI Taxonomy" id="143900"/>
    <lineage>
        <taxon>Eukaryota</taxon>
        <taxon>Metazoa</taxon>
        <taxon>Chordata</taxon>
        <taxon>Craniata</taxon>
        <taxon>Vertebrata</taxon>
        <taxon>Euteleostomi</taxon>
        <taxon>Actinopterygii</taxon>
        <taxon>Neopterygii</taxon>
        <taxon>Teleostei</taxon>
        <taxon>Notacanthiformes</taxon>
        <taxon>Halosauridae</taxon>
        <taxon>Aldrovandia</taxon>
    </lineage>
</organism>
<sequence length="103" mass="11766">MMTVNMGHSTTQRTGLLTHMQTDDGVPTEPGLHRNSQDDEEALHSIMKDLAALGRCYTQRSSGKPQTKAPLLNQDLRIKLEHEGEKRILLFQRPLKFRSSLRR</sequence>
<evidence type="ECO:0000313" key="3">
    <source>
        <dbReference type="Proteomes" id="UP001221898"/>
    </source>
</evidence>
<dbReference type="Proteomes" id="UP001221898">
    <property type="component" value="Unassembled WGS sequence"/>
</dbReference>
<protein>
    <submittedName>
        <fullName evidence="2">Uncharacterized protein</fullName>
    </submittedName>
</protein>
<feature type="compositionally biased region" description="Basic and acidic residues" evidence="1">
    <location>
        <begin position="31"/>
        <end position="40"/>
    </location>
</feature>
<dbReference type="Gene3D" id="3.10.20.90">
    <property type="entry name" value="Phosphatidylinositol 3-kinase Catalytic Subunit, Chain A, domain 1"/>
    <property type="match status" value="1"/>
</dbReference>